<accession>A0A4Y8Q5L4</accession>
<reference evidence="2 3" key="1">
    <citation type="submission" date="2017-03" db="EMBL/GenBank/DDBJ databases">
        <title>Isolation of Levoglucosan Utilizing Bacteria.</title>
        <authorList>
            <person name="Arya A.S."/>
        </authorList>
    </citation>
    <scope>NUCLEOTIDE SEQUENCE [LARGE SCALE GENOMIC DNA]</scope>
    <source>
        <strain evidence="2 3">MEC069</strain>
    </source>
</reference>
<dbReference type="AlphaFoldDB" id="A0A4Y8Q5L4"/>
<dbReference type="PANTHER" id="PTHR33594">
    <property type="entry name" value="SUPERFAMILY HYDROLASE, PUTATIVE (AFU_ORTHOLOGUE AFUA_1G03035)-RELATED"/>
    <property type="match status" value="1"/>
</dbReference>
<keyword evidence="3" id="KW-1185">Reference proteome</keyword>
<dbReference type="Pfam" id="PF01966">
    <property type="entry name" value="HD"/>
    <property type="match status" value="1"/>
</dbReference>
<proteinExistence type="predicted"/>
<comment type="caution">
    <text evidence="2">The sequence shown here is derived from an EMBL/GenBank/DDBJ whole genome shotgun (WGS) entry which is preliminary data.</text>
</comment>
<dbReference type="PROSITE" id="PS51831">
    <property type="entry name" value="HD"/>
    <property type="match status" value="1"/>
</dbReference>
<dbReference type="RefSeq" id="WP_134751529.1">
    <property type="nucleotide sequence ID" value="NZ_MYFO02000005.1"/>
</dbReference>
<dbReference type="CDD" id="cd00077">
    <property type="entry name" value="HDc"/>
    <property type="match status" value="1"/>
</dbReference>
<dbReference type="Proteomes" id="UP000298246">
    <property type="component" value="Unassembled WGS sequence"/>
</dbReference>
<name>A0A4Y8Q5L4_9BACL</name>
<dbReference type="InterPro" id="IPR006674">
    <property type="entry name" value="HD_domain"/>
</dbReference>
<dbReference type="SMART" id="SM00471">
    <property type="entry name" value="HDc"/>
    <property type="match status" value="1"/>
</dbReference>
<dbReference type="Gene3D" id="1.10.472.50">
    <property type="entry name" value="HD-domain/PDEase-like"/>
    <property type="match status" value="1"/>
</dbReference>
<evidence type="ECO:0000313" key="3">
    <source>
        <dbReference type="Proteomes" id="UP000298246"/>
    </source>
</evidence>
<gene>
    <name evidence="2" type="ORF">B5M42_07265</name>
</gene>
<keyword evidence="2" id="KW-0378">Hydrolase</keyword>
<dbReference type="PANTHER" id="PTHR33594:SF1">
    <property type="entry name" value="HD_PDEASE DOMAIN-CONTAINING PROTEIN"/>
    <property type="match status" value="1"/>
</dbReference>
<dbReference type="InterPro" id="IPR003607">
    <property type="entry name" value="HD/PDEase_dom"/>
</dbReference>
<feature type="domain" description="HD" evidence="1">
    <location>
        <begin position="28"/>
        <end position="129"/>
    </location>
</feature>
<sequence>MSAAQRGVLAAAEAYARACLAGDSSGHDWWHVRRVVTTARRLAAAEGADAFVCELAAWLHDVADDKLHADPAAAELELREWLAASGAGDAAAAHVLEIIGTMSFKGGDRPPMRTPEGRVVQDADRLDALGAIGIARTFAYSGWQGRPMHDPALPPRERMTEAEYRSGNDTAINHFHEKLLKLRDLLNTDAARALADGRHRFMELYLQQFEREWEGEL</sequence>
<dbReference type="SUPFAM" id="SSF109604">
    <property type="entry name" value="HD-domain/PDEase-like"/>
    <property type="match status" value="1"/>
</dbReference>
<organism evidence="2 3">
    <name type="scientific">Paenibacillus athensensis</name>
    <dbReference type="NCBI Taxonomy" id="1967502"/>
    <lineage>
        <taxon>Bacteria</taxon>
        <taxon>Bacillati</taxon>
        <taxon>Bacillota</taxon>
        <taxon>Bacilli</taxon>
        <taxon>Bacillales</taxon>
        <taxon>Paenibacillaceae</taxon>
        <taxon>Paenibacillus</taxon>
    </lineage>
</organism>
<evidence type="ECO:0000313" key="2">
    <source>
        <dbReference type="EMBL" id="TFE89384.1"/>
    </source>
</evidence>
<dbReference type="GO" id="GO:0016787">
    <property type="term" value="F:hydrolase activity"/>
    <property type="evidence" value="ECO:0007669"/>
    <property type="project" value="UniProtKB-KW"/>
</dbReference>
<dbReference type="EMBL" id="MYFO01000007">
    <property type="protein sequence ID" value="TFE89384.1"/>
    <property type="molecule type" value="Genomic_DNA"/>
</dbReference>
<dbReference type="Gene3D" id="1.20.58.1910">
    <property type="match status" value="1"/>
</dbReference>
<dbReference type="OrthoDB" id="9797344at2"/>
<evidence type="ECO:0000259" key="1">
    <source>
        <dbReference type="PROSITE" id="PS51831"/>
    </source>
</evidence>
<protein>
    <submittedName>
        <fullName evidence="2">Phosphohydrolase</fullName>
    </submittedName>
</protein>